<protein>
    <submittedName>
        <fullName evidence="2">Stage III sporulation protein AE</fullName>
    </submittedName>
</protein>
<feature type="transmembrane region" description="Helical" evidence="1">
    <location>
        <begin position="358"/>
        <end position="379"/>
    </location>
</feature>
<reference evidence="2 3" key="1">
    <citation type="submission" date="2016-11" db="EMBL/GenBank/DDBJ databases">
        <authorList>
            <person name="Jaros S."/>
            <person name="Januszkiewicz K."/>
            <person name="Wedrychowicz H."/>
        </authorList>
    </citation>
    <scope>NUCLEOTIDE SEQUENCE [LARGE SCALE GENOMIC DNA]</scope>
    <source>
        <strain evidence="2 3">DSM 21864</strain>
    </source>
</reference>
<keyword evidence="1" id="KW-0472">Membrane</keyword>
<feature type="transmembrane region" description="Helical" evidence="1">
    <location>
        <begin position="240"/>
        <end position="261"/>
    </location>
</feature>
<keyword evidence="3" id="KW-1185">Reference proteome</keyword>
<keyword evidence="1" id="KW-0812">Transmembrane</keyword>
<evidence type="ECO:0000256" key="1">
    <source>
        <dbReference type="SAM" id="Phobius"/>
    </source>
</evidence>
<keyword evidence="1" id="KW-1133">Transmembrane helix</keyword>
<gene>
    <name evidence="2" type="ORF">SAMN05444401_3367</name>
</gene>
<name>A0A1M6KHQ6_9CLOT</name>
<dbReference type="OrthoDB" id="1706761at2"/>
<dbReference type="Pfam" id="PF09546">
    <property type="entry name" value="Spore_III_AE"/>
    <property type="match status" value="1"/>
</dbReference>
<evidence type="ECO:0000313" key="2">
    <source>
        <dbReference type="EMBL" id="SHJ58486.1"/>
    </source>
</evidence>
<feature type="transmembrane region" description="Helical" evidence="1">
    <location>
        <begin position="202"/>
        <end position="220"/>
    </location>
</feature>
<accession>A0A1M6KHQ6</accession>
<dbReference type="STRING" id="1121298.SAMN05444401_3367"/>
<proteinExistence type="predicted"/>
<sequence length="389" mass="42347">MKKLIVLVLLILLLPMGIGVRAEESEIQETEVQETVEVEKMDDLYNYINNIKLQEELLNSLNIKDYLDFYLKNGQGNLSVKKIIATVSSIMIRELISFVKLSILIIILALIAALLKNVQNAFSNDSLSNIAYFACYALLIIILSKSFIISVEIAKSTIEKISNFMMALIPVLITLLATVGGIAQAAAMDPVIIIAVNLCPKIYMDIIIPLILMGFMLQFANNISEGFKLDGLSKLIKQSVIWIQGIMITIFIAVVTIRGVTSSTIDAVTLKTAKFAVDNFIPIVGKAMSDAISSVAGYSLILKSATGTLGLIVIIFIVLVPILKLFLCALVYKLTAAFIEPISDSRIVRCIASAGDSLILIMSCVISVSVMFFIMISIMSSAGKFVISG</sequence>
<feature type="transmembrane region" description="Helical" evidence="1">
    <location>
        <begin position="309"/>
        <end position="332"/>
    </location>
</feature>
<dbReference type="Proteomes" id="UP000184080">
    <property type="component" value="Unassembled WGS sequence"/>
</dbReference>
<organism evidence="2 3">
    <name type="scientific">Clostridium amylolyticum</name>
    <dbReference type="NCBI Taxonomy" id="1121298"/>
    <lineage>
        <taxon>Bacteria</taxon>
        <taxon>Bacillati</taxon>
        <taxon>Bacillota</taxon>
        <taxon>Clostridia</taxon>
        <taxon>Eubacteriales</taxon>
        <taxon>Clostridiaceae</taxon>
        <taxon>Clostridium</taxon>
    </lineage>
</organism>
<dbReference type="InterPro" id="IPR014194">
    <property type="entry name" value="Spore_III_AE"/>
</dbReference>
<dbReference type="NCBIfam" id="TIGR02829">
    <property type="entry name" value="spore_III_AE"/>
    <property type="match status" value="1"/>
</dbReference>
<dbReference type="EMBL" id="FQZO01000006">
    <property type="protein sequence ID" value="SHJ58486.1"/>
    <property type="molecule type" value="Genomic_DNA"/>
</dbReference>
<feature type="transmembrane region" description="Helical" evidence="1">
    <location>
        <begin position="95"/>
        <end position="115"/>
    </location>
</feature>
<evidence type="ECO:0000313" key="3">
    <source>
        <dbReference type="Proteomes" id="UP000184080"/>
    </source>
</evidence>
<dbReference type="AlphaFoldDB" id="A0A1M6KHQ6"/>
<dbReference type="RefSeq" id="WP_073009355.1">
    <property type="nucleotide sequence ID" value="NZ_FQZO01000006.1"/>
</dbReference>
<feature type="transmembrane region" description="Helical" evidence="1">
    <location>
        <begin position="127"/>
        <end position="149"/>
    </location>
</feature>
<feature type="transmembrane region" description="Helical" evidence="1">
    <location>
        <begin position="161"/>
        <end position="182"/>
    </location>
</feature>